<dbReference type="InterPro" id="IPR016035">
    <property type="entry name" value="Acyl_Trfase/lysoPLipase"/>
</dbReference>
<dbReference type="EMBL" id="JADAQX010000652">
    <property type="protein sequence ID" value="KAF8819654.1"/>
    <property type="molecule type" value="Genomic_DNA"/>
</dbReference>
<dbReference type="InterPro" id="IPR002641">
    <property type="entry name" value="PNPLA_dom"/>
</dbReference>
<name>A0ABQ7J6P3_9APIC</name>
<keyword evidence="3" id="KW-1133">Transmembrane helix</keyword>
<proteinExistence type="predicted"/>
<feature type="domain" description="PNPLA" evidence="4">
    <location>
        <begin position="233"/>
        <end position="436"/>
    </location>
</feature>
<dbReference type="Gene3D" id="3.40.1090.10">
    <property type="entry name" value="Cytosolic phospholipase A2 catalytic domain"/>
    <property type="match status" value="1"/>
</dbReference>
<sequence>MVVQWGCIGSKCCGFMLVKRLAQLFLPIISISLCVLPLFSFAMQVGVTQHTLMPRYQNDAPVSFYIGQNIPSLFVKKSLFPFRFVTKLKQPSLRLLWQSSSRSQKLSIRSLRRLKRAIEKGIPLRLLDVRGSLKKPTVNFNPVWFYQLLHGISHVNISASTGSKVPLLDNYINSSGDLSNNENSPEQQGVPSVVIDTMKEMMEVIHPVLQVLYKRKAEGSKPRNRTDSYRVALSIEGGAMRGCISAGMVVALNYLGFTDCFDSIYGSSAGSLVGAYLISRQLPYEGCQIYYKWLPAAGRKFINVLRMGRCIGLGPLLDGDLKNFLFDRLGKPSLNLDILLDDIVTKKQPLNWTSFWKWNQIQPLKIIASGLLSEKGIILDSAHGNFETRSQLLDCIRASMLLPGIAGPVVYLRTPGTSVRRINASIFEDNKGYAIPRFQKPTTDWTGEPMADAMLYEPIPYRSALQENSTNDRIPFKNAQNENGYLYAMAIPSEGIEISRSDLNRKVLYEGIRAGFACAFDILIEDPNLRGTGADVAKQSSNCIEKKFVARMTASVHKDRWSMYMFLYGQVFPDKNLNEVLRFKWVNSETSTPLPPHSEDSVHPHFKATVKTFKELLRYANTTILKHT</sequence>
<dbReference type="Proteomes" id="UP000823046">
    <property type="component" value="Unassembled WGS sequence"/>
</dbReference>
<dbReference type="Pfam" id="PF01734">
    <property type="entry name" value="Patatin"/>
    <property type="match status" value="1"/>
</dbReference>
<reference evidence="5 6" key="1">
    <citation type="journal article" date="2020" name="bioRxiv">
        <title>Metabolic contributions of an alphaproteobacterial endosymbiont in the apicomplexan Cardiosporidium cionae.</title>
        <authorList>
            <person name="Hunter E.S."/>
            <person name="Paight C.J."/>
            <person name="Lane C.E."/>
        </authorList>
    </citation>
    <scope>NUCLEOTIDE SEQUENCE [LARGE SCALE GENOMIC DNA]</scope>
    <source>
        <strain evidence="5">ESH_2018</strain>
    </source>
</reference>
<protein>
    <submittedName>
        <fullName evidence="5">Phospholipase, patatin family protein</fullName>
    </submittedName>
</protein>
<comment type="caution">
    <text evidence="2">Lacks conserved residue(s) required for the propagation of feature annotation.</text>
</comment>
<gene>
    <name evidence="5" type="ORF">IE077_000007</name>
</gene>
<keyword evidence="6" id="KW-1185">Reference proteome</keyword>
<dbReference type="SUPFAM" id="SSF52151">
    <property type="entry name" value="FabD/lysophospholipase-like"/>
    <property type="match status" value="1"/>
</dbReference>
<evidence type="ECO:0000256" key="3">
    <source>
        <dbReference type="SAM" id="Phobius"/>
    </source>
</evidence>
<keyword evidence="1" id="KW-0443">Lipid metabolism</keyword>
<keyword evidence="3" id="KW-0812">Transmembrane</keyword>
<evidence type="ECO:0000313" key="6">
    <source>
        <dbReference type="Proteomes" id="UP000823046"/>
    </source>
</evidence>
<organism evidence="5 6">
    <name type="scientific">Cardiosporidium cionae</name>
    <dbReference type="NCBI Taxonomy" id="476202"/>
    <lineage>
        <taxon>Eukaryota</taxon>
        <taxon>Sar</taxon>
        <taxon>Alveolata</taxon>
        <taxon>Apicomplexa</taxon>
        <taxon>Aconoidasida</taxon>
        <taxon>Nephromycida</taxon>
        <taxon>Cardiosporidium</taxon>
    </lineage>
</organism>
<accession>A0ABQ7J6P3</accession>
<evidence type="ECO:0000256" key="1">
    <source>
        <dbReference type="ARBA" id="ARBA00023098"/>
    </source>
</evidence>
<evidence type="ECO:0000259" key="4">
    <source>
        <dbReference type="PROSITE" id="PS51635"/>
    </source>
</evidence>
<keyword evidence="3" id="KW-0472">Membrane</keyword>
<feature type="transmembrane region" description="Helical" evidence="3">
    <location>
        <begin position="24"/>
        <end position="47"/>
    </location>
</feature>
<dbReference type="PROSITE" id="PS51635">
    <property type="entry name" value="PNPLA"/>
    <property type="match status" value="1"/>
</dbReference>
<comment type="caution">
    <text evidence="5">The sequence shown here is derived from an EMBL/GenBank/DDBJ whole genome shotgun (WGS) entry which is preliminary data.</text>
</comment>
<evidence type="ECO:0000256" key="2">
    <source>
        <dbReference type="PROSITE-ProRule" id="PRU01161"/>
    </source>
</evidence>
<evidence type="ECO:0000313" key="5">
    <source>
        <dbReference type="EMBL" id="KAF8819654.1"/>
    </source>
</evidence>
<feature type="short sequence motif" description="GXSXG" evidence="2">
    <location>
        <begin position="266"/>
        <end position="270"/>
    </location>
</feature>